<evidence type="ECO:0000313" key="1">
    <source>
        <dbReference type="EMBL" id="KAJ8638388.1"/>
    </source>
</evidence>
<proteinExistence type="predicted"/>
<gene>
    <name evidence="1" type="ORF">MRB53_012655</name>
</gene>
<evidence type="ECO:0000313" key="2">
    <source>
        <dbReference type="Proteomes" id="UP001234297"/>
    </source>
</evidence>
<dbReference type="Proteomes" id="UP001234297">
    <property type="component" value="Chromosome 3"/>
</dbReference>
<keyword evidence="2" id="KW-1185">Reference proteome</keyword>
<comment type="caution">
    <text evidence="1">The sequence shown here is derived from an EMBL/GenBank/DDBJ whole genome shotgun (WGS) entry which is preliminary data.</text>
</comment>
<sequence>MGGFLNLRIKKWLRALITRSFAIVPTIIVALVFETSDGALDTLNEWLNILQSIQIPFAVIPLLYLVSKEQVMGVFKIGTALKVVAWIVAVLVMVINGYLLVDFFSSEVNGPWFGSIVCAVTAAYAAFIIYLILPSVLSTWLGRALPKRITSTEN</sequence>
<organism evidence="1 2">
    <name type="scientific">Persea americana</name>
    <name type="common">Avocado</name>
    <dbReference type="NCBI Taxonomy" id="3435"/>
    <lineage>
        <taxon>Eukaryota</taxon>
        <taxon>Viridiplantae</taxon>
        <taxon>Streptophyta</taxon>
        <taxon>Embryophyta</taxon>
        <taxon>Tracheophyta</taxon>
        <taxon>Spermatophyta</taxon>
        <taxon>Magnoliopsida</taxon>
        <taxon>Magnoliidae</taxon>
        <taxon>Laurales</taxon>
        <taxon>Lauraceae</taxon>
        <taxon>Persea</taxon>
    </lineage>
</organism>
<accession>A0ACC2LYY2</accession>
<protein>
    <submittedName>
        <fullName evidence="1">Uncharacterized protein</fullName>
    </submittedName>
</protein>
<name>A0ACC2LYY2_PERAE</name>
<reference evidence="1 2" key="1">
    <citation type="journal article" date="2022" name="Hortic Res">
        <title>A haplotype resolved chromosomal level avocado genome allows analysis of novel avocado genes.</title>
        <authorList>
            <person name="Nath O."/>
            <person name="Fletcher S.J."/>
            <person name="Hayward A."/>
            <person name="Shaw L.M."/>
            <person name="Masouleh A.K."/>
            <person name="Furtado A."/>
            <person name="Henry R.J."/>
            <person name="Mitter N."/>
        </authorList>
    </citation>
    <scope>NUCLEOTIDE SEQUENCE [LARGE SCALE GENOMIC DNA]</scope>
    <source>
        <strain evidence="2">cv. Hass</strain>
    </source>
</reference>
<dbReference type="EMBL" id="CM056811">
    <property type="protein sequence ID" value="KAJ8638388.1"/>
    <property type="molecule type" value="Genomic_DNA"/>
</dbReference>